<evidence type="ECO:0000313" key="2">
    <source>
        <dbReference type="EMBL" id="OEU16219.1"/>
    </source>
</evidence>
<evidence type="ECO:0000313" key="3">
    <source>
        <dbReference type="Proteomes" id="UP000095751"/>
    </source>
</evidence>
<evidence type="ECO:0008006" key="4">
    <source>
        <dbReference type="Google" id="ProtNLM"/>
    </source>
</evidence>
<sequence>MSRRDLETENENGIVENFLRENTFNYNGNNGTNDGEEENEDIRKMARALAPQISELEDLLKDFTETETADALEDMNQKNTDTSRSMMEDEDDDLDDELTQLALSEQAMREELEFAAGISMLGSPSPSRNNDHSRNSVDLPSPIVLNAPPNHHQPEIPGVVLPSAYTLQDHADYLQLRTERTGGWYYSDITSKLLPVMSGSVVTEDLVKDYCLPIPFRKLKRLYSGVVFHDVWQKKKRTQSFMSTPKKTPNGTATGTPLVNRLLTTTPAATASSATTPGATPGFTMAVPATPATPATKTPSRTATSEADTTTKTPVPPLSLKNNNSNNNNVEEPLPVRTVSIRVRPDVLCGAIMDAAHHAFEILPSNCTTHIIKRQGGHLRGAVYLPQQQLAYVADIQLCTQKNDELERRLILRFYHIQDDPEALFELGQILHRQQQQVPPSPQTLPTVNGSFSTDHLHSTASLEENDVMAQEKLVANRHLKQTCSLIQRLMAAEQQEGGIKKMDCKQQSSWLGLRNTPFDSKTAMQYAIGTHLESNFKSCPSVREENKKAAPTIRRLTLPSLSKKDWPMLDVSWMLTNHIVEELDTRDCSYNTLSTLPFGQFPSLPTLDVQYCSQLRRLSRENMITHLLKSAKELEEYASLAEYNCAVCITLLDPMIEHYGVPALSLPKPKSLDEYPLEYLPPQISCPPWGSLVMEALNKVTAKTPTGDISLTEAVRLVYRAFMKQDDEEQGARLGRKNAQIMERLANMQSHQRARIQNIRDSHVYSRLATESASEFLKDSQYASNKGKEGYPSIMHKDVPLLDIKISLGASRSGRMYITAKQILFVTSYIPLLGTINSTLLDLNLISFQVVSNPTSTMLNPFPNTVNVVLKSTNELVYSFRPAMGPSRLQTFITIIQGFANENKPSEYSQFVENNDGVARITESKSEDDHELTV</sequence>
<keyword evidence="3" id="KW-1185">Reference proteome</keyword>
<protein>
    <recommendedName>
        <fullName evidence="4">GRAM domain-containing protein</fullName>
    </recommendedName>
</protein>
<feature type="region of interest" description="Disordered" evidence="1">
    <location>
        <begin position="270"/>
        <end position="331"/>
    </location>
</feature>
<dbReference type="EMBL" id="KV784358">
    <property type="protein sequence ID" value="OEU16219.1"/>
    <property type="molecule type" value="Genomic_DNA"/>
</dbReference>
<feature type="region of interest" description="Disordered" evidence="1">
    <location>
        <begin position="68"/>
        <end position="89"/>
    </location>
</feature>
<proteinExistence type="predicted"/>
<dbReference type="OrthoDB" id="48003at2759"/>
<organism evidence="2 3">
    <name type="scientific">Fragilariopsis cylindrus CCMP1102</name>
    <dbReference type="NCBI Taxonomy" id="635003"/>
    <lineage>
        <taxon>Eukaryota</taxon>
        <taxon>Sar</taxon>
        <taxon>Stramenopiles</taxon>
        <taxon>Ochrophyta</taxon>
        <taxon>Bacillariophyta</taxon>
        <taxon>Bacillariophyceae</taxon>
        <taxon>Bacillariophycidae</taxon>
        <taxon>Bacillariales</taxon>
        <taxon>Bacillariaceae</taxon>
        <taxon>Fragilariopsis</taxon>
    </lineage>
</organism>
<name>A0A1E7FDJ6_9STRA</name>
<evidence type="ECO:0000256" key="1">
    <source>
        <dbReference type="SAM" id="MobiDB-lite"/>
    </source>
</evidence>
<dbReference type="KEGG" id="fcy:FRACYDRAFT_238807"/>
<accession>A0A1E7FDJ6</accession>
<dbReference type="InParanoid" id="A0A1E7FDJ6"/>
<reference evidence="2 3" key="1">
    <citation type="submission" date="2016-09" db="EMBL/GenBank/DDBJ databases">
        <title>Extensive genetic diversity and differential bi-allelic expression allows diatom success in the polar Southern Ocean.</title>
        <authorList>
            <consortium name="DOE Joint Genome Institute"/>
            <person name="Mock T."/>
            <person name="Otillar R.P."/>
            <person name="Strauss J."/>
            <person name="Dupont C."/>
            <person name="Frickenhaus S."/>
            <person name="Maumus F."/>
            <person name="Mcmullan M."/>
            <person name="Sanges R."/>
            <person name="Schmutz J."/>
            <person name="Toseland A."/>
            <person name="Valas R."/>
            <person name="Veluchamy A."/>
            <person name="Ward B.J."/>
            <person name="Allen A."/>
            <person name="Barry K."/>
            <person name="Falciatore A."/>
            <person name="Ferrante M."/>
            <person name="Fortunato A.E."/>
            <person name="Gloeckner G."/>
            <person name="Gruber A."/>
            <person name="Hipkin R."/>
            <person name="Janech M."/>
            <person name="Kroth P."/>
            <person name="Leese F."/>
            <person name="Lindquist E."/>
            <person name="Lyon B.R."/>
            <person name="Martin J."/>
            <person name="Mayer C."/>
            <person name="Parker M."/>
            <person name="Quesneville H."/>
            <person name="Raymond J."/>
            <person name="Uhlig C."/>
            <person name="Valentin K.U."/>
            <person name="Worden A.Z."/>
            <person name="Armbrust E.V."/>
            <person name="Bowler C."/>
            <person name="Green B."/>
            <person name="Moulton V."/>
            <person name="Van Oosterhout C."/>
            <person name="Grigoriev I."/>
        </authorList>
    </citation>
    <scope>NUCLEOTIDE SEQUENCE [LARGE SCALE GENOMIC DNA]</scope>
    <source>
        <strain evidence="2 3">CCMP1102</strain>
    </source>
</reference>
<dbReference type="Proteomes" id="UP000095751">
    <property type="component" value="Unassembled WGS sequence"/>
</dbReference>
<gene>
    <name evidence="2" type="ORF">FRACYDRAFT_238807</name>
</gene>
<dbReference type="AlphaFoldDB" id="A0A1E7FDJ6"/>